<name>A0A7G1HWM8_9BACT</name>
<keyword evidence="2" id="KW-1185">Reference proteome</keyword>
<dbReference type="Proteomes" id="UP000594042">
    <property type="component" value="Chromosome"/>
</dbReference>
<reference evidence="2" key="1">
    <citation type="submission" date="2020-07" db="EMBL/GenBank/DDBJ databases">
        <title>Complete genome sequencing of Coprobacter sp. strain 2CBH44.</title>
        <authorList>
            <person name="Sakamoto M."/>
            <person name="Murakami T."/>
            <person name="Mori H."/>
        </authorList>
    </citation>
    <scope>NUCLEOTIDE SEQUENCE [LARGE SCALE GENOMIC DNA]</scope>
    <source>
        <strain evidence="2">2CBH44</strain>
    </source>
</reference>
<organism evidence="1 2">
    <name type="scientific">Coprobacter secundus subsp. similis</name>
    <dbReference type="NCBI Taxonomy" id="2751153"/>
    <lineage>
        <taxon>Bacteria</taxon>
        <taxon>Pseudomonadati</taxon>
        <taxon>Bacteroidota</taxon>
        <taxon>Bacteroidia</taxon>
        <taxon>Bacteroidales</taxon>
        <taxon>Barnesiellaceae</taxon>
        <taxon>Coprobacter</taxon>
    </lineage>
</organism>
<dbReference type="AlphaFoldDB" id="A0A7G1HWM8"/>
<gene>
    <name evidence="1" type="ORF">Cop2CBH44_03700</name>
</gene>
<evidence type="ECO:0000313" key="1">
    <source>
        <dbReference type="EMBL" id="BCI62017.1"/>
    </source>
</evidence>
<sequence>MKFIIHRGCLSEFCTNIFRKLFYFDKRVGLPDVRNGGEINRKKVFINSIRKKSLDRKK</sequence>
<dbReference type="EMBL" id="AP023322">
    <property type="protein sequence ID" value="BCI62017.1"/>
    <property type="molecule type" value="Genomic_DNA"/>
</dbReference>
<accession>A0A7G1HWM8</accession>
<evidence type="ECO:0000313" key="2">
    <source>
        <dbReference type="Proteomes" id="UP000594042"/>
    </source>
</evidence>
<dbReference type="KEGG" id="copr:Cop2CBH44_03700"/>
<proteinExistence type="predicted"/>
<protein>
    <submittedName>
        <fullName evidence="1">Uncharacterized protein</fullName>
    </submittedName>
</protein>